<dbReference type="InterPro" id="IPR015797">
    <property type="entry name" value="NUDIX_hydrolase-like_dom_sf"/>
</dbReference>
<comment type="caution">
    <text evidence="10">The sequence shown here is derived from an EMBL/GenBank/DDBJ whole genome shotgun (WGS) entry which is preliminary data.</text>
</comment>
<reference evidence="10 11" key="1">
    <citation type="journal article" date="2017" name="PLoS Biol.">
        <title>The sea cucumber genome provides insights into morphological evolution and visceral regeneration.</title>
        <authorList>
            <person name="Zhang X."/>
            <person name="Sun L."/>
            <person name="Yuan J."/>
            <person name="Sun Y."/>
            <person name="Gao Y."/>
            <person name="Zhang L."/>
            <person name="Li S."/>
            <person name="Dai H."/>
            <person name="Hamel J.F."/>
            <person name="Liu C."/>
            <person name="Yu Y."/>
            <person name="Liu S."/>
            <person name="Lin W."/>
            <person name="Guo K."/>
            <person name="Jin S."/>
            <person name="Xu P."/>
            <person name="Storey K.B."/>
            <person name="Huan P."/>
            <person name="Zhang T."/>
            <person name="Zhou Y."/>
            <person name="Zhang J."/>
            <person name="Lin C."/>
            <person name="Li X."/>
            <person name="Xing L."/>
            <person name="Huo D."/>
            <person name="Sun M."/>
            <person name="Wang L."/>
            <person name="Mercier A."/>
            <person name="Li F."/>
            <person name="Yang H."/>
            <person name="Xiang J."/>
        </authorList>
    </citation>
    <scope>NUCLEOTIDE SEQUENCE [LARGE SCALE GENOMIC DNA]</scope>
    <source>
        <strain evidence="10">Shaxun</strain>
        <tissue evidence="10">Muscle</tissue>
    </source>
</reference>
<keyword evidence="4" id="KW-0479">Metal-binding</keyword>
<dbReference type="GO" id="GO:0010945">
    <property type="term" value="F:coenzyme A diphosphatase activity"/>
    <property type="evidence" value="ECO:0007669"/>
    <property type="project" value="InterPro"/>
</dbReference>
<evidence type="ECO:0000256" key="6">
    <source>
        <dbReference type="ARBA" id="ARBA00022842"/>
    </source>
</evidence>
<dbReference type="InterPro" id="IPR000059">
    <property type="entry name" value="NUDIX_hydrolase_NudL_CS"/>
</dbReference>
<accession>A0A2G8KR60</accession>
<dbReference type="SUPFAM" id="SSF55811">
    <property type="entry name" value="Nudix"/>
    <property type="match status" value="1"/>
</dbReference>
<dbReference type="Proteomes" id="UP000230750">
    <property type="component" value="Unassembled WGS sequence"/>
</dbReference>
<keyword evidence="8" id="KW-1133">Transmembrane helix</keyword>
<evidence type="ECO:0000256" key="1">
    <source>
        <dbReference type="ARBA" id="ARBA00001936"/>
    </source>
</evidence>
<name>A0A2G8KR60_STIJA</name>
<comment type="cofactor">
    <cofactor evidence="2">
        <name>Mg(2+)</name>
        <dbReference type="ChEBI" id="CHEBI:18420"/>
    </cofactor>
</comment>
<evidence type="ECO:0000259" key="9">
    <source>
        <dbReference type="PROSITE" id="PS51462"/>
    </source>
</evidence>
<comment type="similarity">
    <text evidence="3">Belongs to the Nudix hydrolase family. PCD1 subfamily.</text>
</comment>
<keyword evidence="11" id="KW-1185">Reference proteome</keyword>
<proteinExistence type="inferred from homology"/>
<dbReference type="Gene3D" id="3.90.79.10">
    <property type="entry name" value="Nucleoside Triphosphate Pyrophosphohydrolase"/>
    <property type="match status" value="1"/>
</dbReference>
<dbReference type="FunFam" id="3.90.79.10:FF:000036">
    <property type="entry name" value="Nudix hydrolase 11"/>
    <property type="match status" value="1"/>
</dbReference>
<keyword evidence="6" id="KW-0460">Magnesium</keyword>
<dbReference type="AlphaFoldDB" id="A0A2G8KR60"/>
<sequence length="265" mass="30248">MMSFASFSHHLSKEKVTKNLLSQDSGDFISQNPQFKRDGARAAVLVPLFFKQNQLHVLLTRRSENLRTAPGEVSFPGGKRDPEDKDDIETALRETQEEIGIPPQDVQVVSRLPPMFSINSLIVIPVVGFVPDDCLTRVVINQQEVQQVFSVPVAMFLSKKYHHSTFMNWPGRFEYIHFFQRRHGGKKLVPVIFGLTAYICISVACVIYKKDPGYQMETTFNREDLEVGFVVSFSVLCISTYMDICGERRRMSKQLQQQAIQKAKL</sequence>
<dbReference type="InterPro" id="IPR000086">
    <property type="entry name" value="NUDIX_hydrolase_dom"/>
</dbReference>
<keyword evidence="5" id="KW-0378">Hydrolase</keyword>
<comment type="cofactor">
    <cofactor evidence="1">
        <name>Mn(2+)</name>
        <dbReference type="ChEBI" id="CHEBI:29035"/>
    </cofactor>
</comment>
<keyword evidence="7" id="KW-0464">Manganese</keyword>
<dbReference type="OrthoDB" id="206213at2759"/>
<dbReference type="CDD" id="cd03426">
    <property type="entry name" value="NUDIX_CoAse_Nudt7"/>
    <property type="match status" value="1"/>
</dbReference>
<dbReference type="GO" id="GO:0015938">
    <property type="term" value="P:coenzyme A catabolic process"/>
    <property type="evidence" value="ECO:0007669"/>
    <property type="project" value="TreeGrafter"/>
</dbReference>
<dbReference type="PANTHER" id="PTHR12992">
    <property type="entry name" value="NUDIX HYDROLASE"/>
    <property type="match status" value="1"/>
</dbReference>
<evidence type="ECO:0000256" key="7">
    <source>
        <dbReference type="ARBA" id="ARBA00023211"/>
    </source>
</evidence>
<feature type="transmembrane region" description="Helical" evidence="8">
    <location>
        <begin position="229"/>
        <end position="246"/>
    </location>
</feature>
<keyword evidence="8" id="KW-0472">Membrane</keyword>
<dbReference type="EMBL" id="MRZV01000418">
    <property type="protein sequence ID" value="PIK50494.1"/>
    <property type="molecule type" value="Genomic_DNA"/>
</dbReference>
<dbReference type="GO" id="GO:0009132">
    <property type="term" value="P:nucleoside diphosphate metabolic process"/>
    <property type="evidence" value="ECO:0007669"/>
    <property type="project" value="InterPro"/>
</dbReference>
<feature type="transmembrane region" description="Helical" evidence="8">
    <location>
        <begin position="188"/>
        <end position="209"/>
    </location>
</feature>
<evidence type="ECO:0000313" key="11">
    <source>
        <dbReference type="Proteomes" id="UP000230750"/>
    </source>
</evidence>
<dbReference type="PROSITE" id="PS51462">
    <property type="entry name" value="NUDIX"/>
    <property type="match status" value="1"/>
</dbReference>
<evidence type="ECO:0000256" key="2">
    <source>
        <dbReference type="ARBA" id="ARBA00001946"/>
    </source>
</evidence>
<evidence type="ECO:0000256" key="4">
    <source>
        <dbReference type="ARBA" id="ARBA00022723"/>
    </source>
</evidence>
<dbReference type="STRING" id="307972.A0A2G8KR60"/>
<keyword evidence="8" id="KW-0812">Transmembrane</keyword>
<organism evidence="10 11">
    <name type="scientific">Stichopus japonicus</name>
    <name type="common">Sea cucumber</name>
    <dbReference type="NCBI Taxonomy" id="307972"/>
    <lineage>
        <taxon>Eukaryota</taxon>
        <taxon>Metazoa</taxon>
        <taxon>Echinodermata</taxon>
        <taxon>Eleutherozoa</taxon>
        <taxon>Echinozoa</taxon>
        <taxon>Holothuroidea</taxon>
        <taxon>Aspidochirotacea</taxon>
        <taxon>Aspidochirotida</taxon>
        <taxon>Stichopodidae</taxon>
        <taxon>Apostichopus</taxon>
    </lineage>
</organism>
<dbReference type="PROSITE" id="PS01293">
    <property type="entry name" value="NUDIX_COA"/>
    <property type="match status" value="1"/>
</dbReference>
<evidence type="ECO:0000256" key="8">
    <source>
        <dbReference type="SAM" id="Phobius"/>
    </source>
</evidence>
<gene>
    <name evidence="10" type="ORF">BSL78_12623</name>
</gene>
<dbReference type="GO" id="GO:0000287">
    <property type="term" value="F:magnesium ion binding"/>
    <property type="evidence" value="ECO:0007669"/>
    <property type="project" value="InterPro"/>
</dbReference>
<protein>
    <submittedName>
        <fullName evidence="10">Putative peroxisomal coenzyme A diphosphatase NUDT7-like</fullName>
    </submittedName>
</protein>
<dbReference type="GO" id="GO:0030145">
    <property type="term" value="F:manganese ion binding"/>
    <property type="evidence" value="ECO:0007669"/>
    <property type="project" value="InterPro"/>
</dbReference>
<dbReference type="GO" id="GO:0034654">
    <property type="term" value="P:nucleobase-containing compound biosynthetic process"/>
    <property type="evidence" value="ECO:0007669"/>
    <property type="project" value="UniProtKB-ARBA"/>
</dbReference>
<dbReference type="Pfam" id="PF00293">
    <property type="entry name" value="NUDIX"/>
    <property type="match status" value="1"/>
</dbReference>
<dbReference type="GO" id="GO:0008893">
    <property type="term" value="F:guanosine-3',5'-bis(diphosphate) 3'-diphosphatase activity"/>
    <property type="evidence" value="ECO:0007669"/>
    <property type="project" value="UniProtKB-ARBA"/>
</dbReference>
<evidence type="ECO:0000256" key="5">
    <source>
        <dbReference type="ARBA" id="ARBA00022801"/>
    </source>
</evidence>
<dbReference type="InterPro" id="IPR045121">
    <property type="entry name" value="CoAse"/>
</dbReference>
<evidence type="ECO:0000313" key="10">
    <source>
        <dbReference type="EMBL" id="PIK50494.1"/>
    </source>
</evidence>
<evidence type="ECO:0000256" key="3">
    <source>
        <dbReference type="ARBA" id="ARBA00006506"/>
    </source>
</evidence>
<dbReference type="GO" id="GO:0090407">
    <property type="term" value="P:organophosphate biosynthetic process"/>
    <property type="evidence" value="ECO:0007669"/>
    <property type="project" value="UniProtKB-ARBA"/>
</dbReference>
<dbReference type="PANTHER" id="PTHR12992:SF24">
    <property type="entry name" value="PEROXISOMAL COENZYME A DIPHOSPHATASE NUDT7"/>
    <property type="match status" value="1"/>
</dbReference>
<dbReference type="GO" id="GO:0005737">
    <property type="term" value="C:cytoplasm"/>
    <property type="evidence" value="ECO:0007669"/>
    <property type="project" value="UniProtKB-ARBA"/>
</dbReference>
<feature type="domain" description="Nudix hydrolase" evidence="9">
    <location>
        <begin position="39"/>
        <end position="174"/>
    </location>
</feature>